<dbReference type="RefSeq" id="WP_315623954.1">
    <property type="nucleotide sequence ID" value="NZ_JAUHMF010000001.1"/>
</dbReference>
<keyword evidence="1 2" id="KW-0238">DNA-binding</keyword>
<sequence>MSRGLNKVMLIGHLGRDPEMRYTPSGRPVTTFTIATTRTWNTSNGERHTETEWFNVVTWGNLAEICKQYLTKGQQVYVEGRLQTRRWEDSEGNKHTSVEIVANEMMILGERREPLSNNNHFAETLQDSQRSDEDLDEDEYPF</sequence>
<evidence type="ECO:0000313" key="6">
    <source>
        <dbReference type="Proteomes" id="UP001254165"/>
    </source>
</evidence>
<evidence type="ECO:0000313" key="5">
    <source>
        <dbReference type="EMBL" id="MDT8897302.1"/>
    </source>
</evidence>
<dbReference type="PROSITE" id="PS50935">
    <property type="entry name" value="SSB"/>
    <property type="match status" value="1"/>
</dbReference>
<dbReference type="CDD" id="cd04496">
    <property type="entry name" value="SSB_OBF"/>
    <property type="match status" value="1"/>
</dbReference>
<dbReference type="EMBL" id="JAUHMF010000001">
    <property type="protein sequence ID" value="MDT8897302.1"/>
    <property type="molecule type" value="Genomic_DNA"/>
</dbReference>
<feature type="compositionally biased region" description="Acidic residues" evidence="4">
    <location>
        <begin position="133"/>
        <end position="142"/>
    </location>
</feature>
<dbReference type="Pfam" id="PF00436">
    <property type="entry name" value="SSB"/>
    <property type="match status" value="1"/>
</dbReference>
<dbReference type="HAMAP" id="MF_00984">
    <property type="entry name" value="SSB"/>
    <property type="match status" value="1"/>
</dbReference>
<comment type="subunit">
    <text evidence="2">Homotetramer.</text>
</comment>
<dbReference type="PANTHER" id="PTHR10302:SF27">
    <property type="entry name" value="SINGLE-STRANDED DNA-BINDING PROTEIN"/>
    <property type="match status" value="1"/>
</dbReference>
<dbReference type="NCBIfam" id="TIGR00621">
    <property type="entry name" value="ssb"/>
    <property type="match status" value="1"/>
</dbReference>
<dbReference type="GO" id="GO:0003677">
    <property type="term" value="F:DNA binding"/>
    <property type="evidence" value="ECO:0007669"/>
    <property type="project" value="UniProtKB-KW"/>
</dbReference>
<proteinExistence type="inferred from homology"/>
<dbReference type="InterPro" id="IPR011344">
    <property type="entry name" value="ssDNA-bd"/>
</dbReference>
<accession>A0ABU3NMW4</accession>
<keyword evidence="6" id="KW-1185">Reference proteome</keyword>
<dbReference type="InterPro" id="IPR012340">
    <property type="entry name" value="NA-bd_OB-fold"/>
</dbReference>
<dbReference type="Gene3D" id="2.40.50.140">
    <property type="entry name" value="Nucleic acid-binding proteins"/>
    <property type="match status" value="1"/>
</dbReference>
<name>A0ABU3NMW4_9CHLR</name>
<dbReference type="PIRSF" id="PIRSF002070">
    <property type="entry name" value="SSB"/>
    <property type="match status" value="1"/>
</dbReference>
<comment type="caution">
    <text evidence="2">Lacks conserved residue(s) required for the propagation of feature annotation.</text>
</comment>
<evidence type="ECO:0000256" key="2">
    <source>
        <dbReference type="HAMAP-Rule" id="MF_00984"/>
    </source>
</evidence>
<feature type="region of interest" description="Disordered" evidence="4">
    <location>
        <begin position="123"/>
        <end position="142"/>
    </location>
</feature>
<evidence type="ECO:0000256" key="1">
    <source>
        <dbReference type="ARBA" id="ARBA00023125"/>
    </source>
</evidence>
<gene>
    <name evidence="5" type="primary">ssb</name>
    <name evidence="5" type="ORF">QYE77_03415</name>
</gene>
<dbReference type="Proteomes" id="UP001254165">
    <property type="component" value="Unassembled WGS sequence"/>
</dbReference>
<dbReference type="SUPFAM" id="SSF50249">
    <property type="entry name" value="Nucleic acid-binding proteins"/>
    <property type="match status" value="1"/>
</dbReference>
<organism evidence="5 6">
    <name type="scientific">Thermanaerothrix solaris</name>
    <dbReference type="NCBI Taxonomy" id="3058434"/>
    <lineage>
        <taxon>Bacteria</taxon>
        <taxon>Bacillati</taxon>
        <taxon>Chloroflexota</taxon>
        <taxon>Anaerolineae</taxon>
        <taxon>Anaerolineales</taxon>
        <taxon>Anaerolineaceae</taxon>
        <taxon>Thermanaerothrix</taxon>
    </lineage>
</organism>
<comment type="caution">
    <text evidence="5">The sequence shown here is derived from an EMBL/GenBank/DDBJ whole genome shotgun (WGS) entry which is preliminary data.</text>
</comment>
<evidence type="ECO:0000256" key="3">
    <source>
        <dbReference type="PIRNR" id="PIRNR002070"/>
    </source>
</evidence>
<dbReference type="PANTHER" id="PTHR10302">
    <property type="entry name" value="SINGLE-STRANDED DNA-BINDING PROTEIN"/>
    <property type="match status" value="1"/>
</dbReference>
<reference evidence="5 6" key="1">
    <citation type="submission" date="2023-07" db="EMBL/GenBank/DDBJ databases">
        <title>Novel species of Thermanaerothrix with wide hydrolytic capabilities.</title>
        <authorList>
            <person name="Zayulina K.S."/>
            <person name="Podosokorskaya O.A."/>
            <person name="Elcheninov A.G."/>
        </authorList>
    </citation>
    <scope>NUCLEOTIDE SEQUENCE [LARGE SCALE GENOMIC DNA]</scope>
    <source>
        <strain evidence="5 6">4228-RoL</strain>
    </source>
</reference>
<dbReference type="InterPro" id="IPR000424">
    <property type="entry name" value="Primosome_PriB/ssb"/>
</dbReference>
<protein>
    <recommendedName>
        <fullName evidence="2 3">Single-stranded DNA-binding protein</fullName>
        <shortName evidence="2">SSB</shortName>
    </recommendedName>
</protein>
<evidence type="ECO:0000256" key="4">
    <source>
        <dbReference type="SAM" id="MobiDB-lite"/>
    </source>
</evidence>